<dbReference type="Pfam" id="PF05449">
    <property type="entry name" value="Phage_holin_3_7"/>
    <property type="match status" value="1"/>
</dbReference>
<feature type="transmembrane region" description="Helical" evidence="1">
    <location>
        <begin position="6"/>
        <end position="22"/>
    </location>
</feature>
<name>A0ABX0L7U3_9NEIS</name>
<dbReference type="RefSeq" id="WP_166453624.1">
    <property type="nucleotide sequence ID" value="NZ_JAAOMA010000044.1"/>
</dbReference>
<accession>A0ABX0L7U3</accession>
<feature type="transmembrane region" description="Helical" evidence="1">
    <location>
        <begin position="34"/>
        <end position="52"/>
    </location>
</feature>
<reference evidence="2 3" key="1">
    <citation type="submission" date="2020-03" db="EMBL/GenBank/DDBJ databases">
        <title>Draft genome sequence of environmentally isolated cultures.</title>
        <authorList>
            <person name="Wilson H.S."/>
            <person name="De Leon M.E."/>
        </authorList>
    </citation>
    <scope>NUCLEOTIDE SEQUENCE [LARGE SCALE GENOMIC DNA]</scope>
    <source>
        <strain evidence="2 3">HSC-31F16</strain>
    </source>
</reference>
<organism evidence="2 3">
    <name type="scientific">Chromobacterium fluminis</name>
    <dbReference type="NCBI Taxonomy" id="3044269"/>
    <lineage>
        <taxon>Bacteria</taxon>
        <taxon>Pseudomonadati</taxon>
        <taxon>Pseudomonadota</taxon>
        <taxon>Betaproteobacteria</taxon>
        <taxon>Neisseriales</taxon>
        <taxon>Chromobacteriaceae</taxon>
        <taxon>Chromobacterium</taxon>
    </lineage>
</organism>
<evidence type="ECO:0000313" key="2">
    <source>
        <dbReference type="EMBL" id="NHR07899.1"/>
    </source>
</evidence>
<proteinExistence type="predicted"/>
<comment type="caution">
    <text evidence="2">The sequence shown here is derived from an EMBL/GenBank/DDBJ whole genome shotgun (WGS) entry which is preliminary data.</text>
</comment>
<keyword evidence="1" id="KW-1133">Transmembrane helix</keyword>
<protein>
    <submittedName>
        <fullName evidence="2">Phage holin family protein</fullName>
    </submittedName>
</protein>
<feature type="transmembrane region" description="Helical" evidence="1">
    <location>
        <begin position="58"/>
        <end position="76"/>
    </location>
</feature>
<dbReference type="EMBL" id="JAAOMA010000044">
    <property type="protein sequence ID" value="NHR07899.1"/>
    <property type="molecule type" value="Genomic_DNA"/>
</dbReference>
<evidence type="ECO:0000256" key="1">
    <source>
        <dbReference type="SAM" id="Phobius"/>
    </source>
</evidence>
<keyword evidence="1" id="KW-0812">Transmembrane</keyword>
<evidence type="ECO:0000313" key="3">
    <source>
        <dbReference type="Proteomes" id="UP001515641"/>
    </source>
</evidence>
<dbReference type="Proteomes" id="UP001515641">
    <property type="component" value="Unassembled WGS sequence"/>
</dbReference>
<sequence>MTAIAVVNAVVCVAICARLLMFRREGARHRPWACWLAYALILASAWAGFEGVVGRAQVGPAGLVINLFLCVAVFRSRGNVCDVLRRPQPYR</sequence>
<gene>
    <name evidence="2" type="ORF">HA052_22150</name>
</gene>
<dbReference type="InterPro" id="IPR008473">
    <property type="entry name" value="Phage_holin_3_7"/>
</dbReference>
<keyword evidence="3" id="KW-1185">Reference proteome</keyword>
<keyword evidence="1" id="KW-0472">Membrane</keyword>